<keyword evidence="1" id="KW-0472">Membrane</keyword>
<evidence type="ECO:0000313" key="2">
    <source>
        <dbReference type="EMBL" id="GAG81825.1"/>
    </source>
</evidence>
<sequence length="50" mass="6198">MDSEDRFDWWILFLFGSFMVFCWTLTGLFTFQTVMLNIAFKYLKIKNIRY</sequence>
<keyword evidence="1" id="KW-1133">Transmembrane helix</keyword>
<protein>
    <submittedName>
        <fullName evidence="2">Uncharacterized protein</fullName>
    </submittedName>
</protein>
<evidence type="ECO:0000256" key="1">
    <source>
        <dbReference type="SAM" id="Phobius"/>
    </source>
</evidence>
<dbReference type="EMBL" id="BART01011186">
    <property type="protein sequence ID" value="GAG81825.1"/>
    <property type="molecule type" value="Genomic_DNA"/>
</dbReference>
<comment type="caution">
    <text evidence="2">The sequence shown here is derived from an EMBL/GenBank/DDBJ whole genome shotgun (WGS) entry which is preliminary data.</text>
</comment>
<feature type="transmembrane region" description="Helical" evidence="1">
    <location>
        <begin position="12"/>
        <end position="40"/>
    </location>
</feature>
<name>X1AGV6_9ZZZZ</name>
<reference evidence="2" key="1">
    <citation type="journal article" date="2014" name="Front. Microbiol.">
        <title>High frequency of phylogenetically diverse reductive dehalogenase-homologous genes in deep subseafloor sedimentary metagenomes.</title>
        <authorList>
            <person name="Kawai M."/>
            <person name="Futagami T."/>
            <person name="Toyoda A."/>
            <person name="Takaki Y."/>
            <person name="Nishi S."/>
            <person name="Hori S."/>
            <person name="Arai W."/>
            <person name="Tsubouchi T."/>
            <person name="Morono Y."/>
            <person name="Uchiyama I."/>
            <person name="Ito T."/>
            <person name="Fujiyama A."/>
            <person name="Inagaki F."/>
            <person name="Takami H."/>
        </authorList>
    </citation>
    <scope>NUCLEOTIDE SEQUENCE</scope>
    <source>
        <strain evidence="2">Expedition CK06-06</strain>
    </source>
</reference>
<accession>X1AGV6</accession>
<gene>
    <name evidence="2" type="ORF">S01H4_23946</name>
</gene>
<dbReference type="AlphaFoldDB" id="X1AGV6"/>
<organism evidence="2">
    <name type="scientific">marine sediment metagenome</name>
    <dbReference type="NCBI Taxonomy" id="412755"/>
    <lineage>
        <taxon>unclassified sequences</taxon>
        <taxon>metagenomes</taxon>
        <taxon>ecological metagenomes</taxon>
    </lineage>
</organism>
<keyword evidence="1" id="KW-0812">Transmembrane</keyword>
<proteinExistence type="predicted"/>